<reference evidence="1" key="1">
    <citation type="submission" date="2020-07" db="EMBL/GenBank/DDBJ databases">
        <title>Multicomponent nature underlies the extraordinary mechanical properties of spider dragline silk.</title>
        <authorList>
            <person name="Kono N."/>
            <person name="Nakamura H."/>
            <person name="Mori M."/>
            <person name="Yoshida Y."/>
            <person name="Ohtoshi R."/>
            <person name="Malay A.D."/>
            <person name="Moran D.A.P."/>
            <person name="Tomita M."/>
            <person name="Numata K."/>
            <person name="Arakawa K."/>
        </authorList>
    </citation>
    <scope>NUCLEOTIDE SEQUENCE</scope>
</reference>
<accession>A0A8X6LD77</accession>
<comment type="caution">
    <text evidence="1">The sequence shown here is derived from an EMBL/GenBank/DDBJ whole genome shotgun (WGS) entry which is preliminary data.</text>
</comment>
<evidence type="ECO:0000313" key="2">
    <source>
        <dbReference type="Proteomes" id="UP000887116"/>
    </source>
</evidence>
<evidence type="ECO:0000313" key="1">
    <source>
        <dbReference type="EMBL" id="GFR05440.1"/>
    </source>
</evidence>
<gene>
    <name evidence="1" type="ORF">TNCT_638231</name>
</gene>
<organism evidence="1 2">
    <name type="scientific">Trichonephila clavata</name>
    <name type="common">Joro spider</name>
    <name type="synonym">Nephila clavata</name>
    <dbReference type="NCBI Taxonomy" id="2740835"/>
    <lineage>
        <taxon>Eukaryota</taxon>
        <taxon>Metazoa</taxon>
        <taxon>Ecdysozoa</taxon>
        <taxon>Arthropoda</taxon>
        <taxon>Chelicerata</taxon>
        <taxon>Arachnida</taxon>
        <taxon>Araneae</taxon>
        <taxon>Araneomorphae</taxon>
        <taxon>Entelegynae</taxon>
        <taxon>Araneoidea</taxon>
        <taxon>Nephilidae</taxon>
        <taxon>Trichonephila</taxon>
    </lineage>
</organism>
<name>A0A8X6LD77_TRICU</name>
<dbReference type="EMBL" id="BMAO01035711">
    <property type="protein sequence ID" value="GFR05440.1"/>
    <property type="molecule type" value="Genomic_DNA"/>
</dbReference>
<sequence>MTCNGRLSESALCLCSFAHLLQLPSGLIPNAFDKREQISCFPFNKTSFSILVFEKLMNLLHTVSFGKLRRHHQYGRPVKYTFLLTRQFKIASPVKYLSVNKWLLCCWYSTNQMYHNCSFQTYNSSLQLELYHPCVNLKKSEQAHLVQQVQFFFNPTGFGFDGKYCLIGHLPENGIICSSIDRHSVQGSFKQAFLNTSKSEALSGIFFKVCIINIGKFTFALYKLSWIY</sequence>
<dbReference type="Proteomes" id="UP000887116">
    <property type="component" value="Unassembled WGS sequence"/>
</dbReference>
<proteinExistence type="predicted"/>
<keyword evidence="2" id="KW-1185">Reference proteome</keyword>
<dbReference type="AlphaFoldDB" id="A0A8X6LD77"/>
<protein>
    <submittedName>
        <fullName evidence="1">Uncharacterized protein</fullName>
    </submittedName>
</protein>